<dbReference type="EMBL" id="EU016624">
    <property type="protein sequence ID" value="ABZ08217.1"/>
    <property type="molecule type" value="Genomic_DNA"/>
</dbReference>
<organism evidence="1">
    <name type="scientific">uncultured marine microorganism HF4000_APKG2J17</name>
    <dbReference type="NCBI Taxonomy" id="455546"/>
    <lineage>
        <taxon>unclassified sequences</taxon>
        <taxon>environmental samples</taxon>
    </lineage>
</organism>
<evidence type="ECO:0000313" key="1">
    <source>
        <dbReference type="EMBL" id="ABZ08217.1"/>
    </source>
</evidence>
<dbReference type="AlphaFoldDB" id="B3T6K7"/>
<proteinExistence type="predicted"/>
<name>B3T6K7_9ZZZZ</name>
<sequence length="85" mass="8932">MGWNLLSLRRHDPDQVLRVAAPRLELSVLSASQPLAGAPPGHTLNVGLNRAGVKESRGRCLGPVSPLTRSEGGGMAKTLVVGDIR</sequence>
<gene>
    <name evidence="1" type="ORF">ALOHA_HF4000APKG2J17ctg1g23</name>
</gene>
<accession>B3T6K7</accession>
<protein>
    <submittedName>
        <fullName evidence="1">Uncharacterized protein</fullName>
    </submittedName>
</protein>
<reference evidence="1" key="1">
    <citation type="journal article" date="2008" name="ISME J.">
        <title>Genomic patterns of recombination, clonal divergence and environment in marine microbial populations.</title>
        <authorList>
            <person name="Konstantinidis K.T."/>
            <person name="Delong E.F."/>
        </authorList>
    </citation>
    <scope>NUCLEOTIDE SEQUENCE</scope>
</reference>